<evidence type="ECO:0000313" key="4">
    <source>
        <dbReference type="EMBL" id="CAD6494519.1"/>
    </source>
</evidence>
<evidence type="ECO:0000256" key="1">
    <source>
        <dbReference type="ARBA" id="ARBA00022679"/>
    </source>
</evidence>
<evidence type="ECO:0000256" key="3">
    <source>
        <dbReference type="HAMAP-Rule" id="MF_01257"/>
    </source>
</evidence>
<evidence type="ECO:0000313" key="5">
    <source>
        <dbReference type="Proteomes" id="UP000612009"/>
    </source>
</evidence>
<proteinExistence type="inferred from homology"/>
<reference evidence="4" key="1">
    <citation type="submission" date="2020-10" db="EMBL/GenBank/DDBJ databases">
        <authorList>
            <person name="Hahn C.J."/>
            <person name="Laso-Perez R."/>
            <person name="Vulcano F."/>
            <person name="Vaziourakis K.-M."/>
            <person name="Stokke R."/>
            <person name="Steen I.H."/>
            <person name="Teske A."/>
            <person name="Boetius A."/>
            <person name="Liebeke M."/>
            <person name="Amann R."/>
            <person name="Knittel K."/>
        </authorList>
    </citation>
    <scope>NUCLEOTIDE SEQUENCE</scope>
    <source>
        <strain evidence="4">Gfbio:e3339647-f889-4370-9287-4fb5cb688e4c:AG392J18_GoMArc1</strain>
    </source>
</reference>
<dbReference type="UniPathway" id="UPA00071"/>
<comment type="catalytic activity">
    <reaction evidence="3">
        <text>(2S)-lactyl-2-diphospho-5'-guanosine + 7,8-didemethyl-8-hydroxy-5-deazariboflavin = oxidized coenzyme F420-0 + GMP + H(+)</text>
        <dbReference type="Rhea" id="RHEA:63444"/>
        <dbReference type="ChEBI" id="CHEBI:15378"/>
        <dbReference type="ChEBI" id="CHEBI:58115"/>
        <dbReference type="ChEBI" id="CHEBI:59435"/>
        <dbReference type="ChEBI" id="CHEBI:59904"/>
        <dbReference type="ChEBI" id="CHEBI:59907"/>
        <dbReference type="EC" id="2.7.8.28"/>
    </reaction>
</comment>
<feature type="binding site" evidence="3">
    <location>
        <position position="48"/>
    </location>
    <ligand>
        <name>7,8-didemethyl-8-hydroxy-5-deazariboflavin</name>
        <dbReference type="ChEBI" id="CHEBI:59904"/>
    </ligand>
</feature>
<dbReference type="EC" id="2.7.8.28" evidence="3"/>
<comment type="pathway">
    <text evidence="3">Cofactor biosynthesis; coenzyme F420 biosynthesis.</text>
</comment>
<organism evidence="4 5">
    <name type="scientific">Candidatus Argoarchaeum ethanivorans</name>
    <dbReference type="NCBI Taxonomy" id="2608793"/>
    <lineage>
        <taxon>Archaea</taxon>
        <taxon>Methanobacteriati</taxon>
        <taxon>Methanobacteriota</taxon>
        <taxon>Stenosarchaea group</taxon>
        <taxon>Methanomicrobia</taxon>
        <taxon>Methanosarcinales</taxon>
        <taxon>Methanosarcinales incertae sedis</taxon>
        <taxon>GOM Arc I cluster</taxon>
        <taxon>Candidatus Argoarchaeum</taxon>
    </lineage>
</organism>
<dbReference type="GO" id="GO:0052645">
    <property type="term" value="P:F420-0 metabolic process"/>
    <property type="evidence" value="ECO:0007669"/>
    <property type="project" value="UniProtKB-UniRule"/>
</dbReference>
<dbReference type="EMBL" id="CAJHIR010000058">
    <property type="protein sequence ID" value="CAD6494519.1"/>
    <property type="molecule type" value="Genomic_DNA"/>
</dbReference>
<dbReference type="CDD" id="cd07186">
    <property type="entry name" value="CofD_like"/>
    <property type="match status" value="1"/>
</dbReference>
<sequence length="301" mass="33266">MLFLSGGTGTPKLLQGVKTLLSPENITIIVNTAEDTWESGNLVCPDIDTILYLFSGQIDETKWWGVKQDTFHTHNALKKLGEREQMMIGDTDRATHILRSNLIRAGKNLTEATQILARQMHIKANILPMSNDSVATTLHTDKGWMHFQDFWITEKGLPHIKQVQIKGIKRAKITENVRNAIESEDTIIIGPSNPVTSIGPILKLRGMKALLKDKKVIAVSPIINNEPVSGPAGKLLSAEGYRVSSAGVAKYYGDILSLFVIDKQDNTSPEDFDVPVVKTDTIMTSIKKSIELAKKIIELQA</sequence>
<dbReference type="InterPro" id="IPR038136">
    <property type="entry name" value="CofD-like_dom_sf"/>
</dbReference>
<dbReference type="InterPro" id="IPR010115">
    <property type="entry name" value="FbiA/CofD"/>
</dbReference>
<keyword evidence="1 3" id="KW-0808">Transferase</keyword>
<gene>
    <name evidence="3 4" type="primary">cofD</name>
    <name evidence="4" type="ORF">LAKADJCE_00808</name>
</gene>
<dbReference type="Gene3D" id="1.10.8.240">
    <property type="entry name" value="CofD-like domain"/>
    <property type="match status" value="1"/>
</dbReference>
<dbReference type="Pfam" id="PF01933">
    <property type="entry name" value="CofD"/>
    <property type="match status" value="1"/>
</dbReference>
<comment type="caution">
    <text evidence="4">The sequence shown here is derived from an EMBL/GenBank/DDBJ whole genome shotgun (WGS) entry which is preliminary data.</text>
</comment>
<dbReference type="HAMAP" id="MF_01257">
    <property type="entry name" value="CofD"/>
    <property type="match status" value="1"/>
</dbReference>
<dbReference type="InterPro" id="IPR002882">
    <property type="entry name" value="CofD"/>
</dbReference>
<dbReference type="AlphaFoldDB" id="A0A811TGC1"/>
<dbReference type="SUPFAM" id="SSF142338">
    <property type="entry name" value="CofD-like"/>
    <property type="match status" value="1"/>
</dbReference>
<dbReference type="NCBIfam" id="TIGR01819">
    <property type="entry name" value="F420_cofD"/>
    <property type="match status" value="1"/>
</dbReference>
<comment type="caution">
    <text evidence="3">Lacks conserved residue(s) required for the propagation of feature annotation.</text>
</comment>
<comment type="subunit">
    <text evidence="3">Homodimer.</text>
</comment>
<dbReference type="GO" id="GO:0000287">
    <property type="term" value="F:magnesium ion binding"/>
    <property type="evidence" value="ECO:0007669"/>
    <property type="project" value="InterPro"/>
</dbReference>
<comment type="cofactor">
    <cofactor evidence="3">
        <name>Mg(2+)</name>
        <dbReference type="ChEBI" id="CHEBI:18420"/>
    </cofactor>
</comment>
<dbReference type="Proteomes" id="UP000612009">
    <property type="component" value="Unassembled WGS sequence"/>
</dbReference>
<evidence type="ECO:0000256" key="2">
    <source>
        <dbReference type="ARBA" id="ARBA00022842"/>
    </source>
</evidence>
<accession>A0A811TGC1</accession>
<keyword evidence="2 3" id="KW-0460">Magnesium</keyword>
<protein>
    <recommendedName>
        <fullName evidence="3">2-phospho-L-lactate transferase</fullName>
        <ecNumber evidence="3">2.7.8.28</ecNumber>
    </recommendedName>
    <alternativeName>
        <fullName evidence="3">EPPG:FO PEP transferase</fullName>
    </alternativeName>
</protein>
<dbReference type="GO" id="GO:0043743">
    <property type="term" value="F:LPPG:FO 2-phospho-L-lactate transferase activity"/>
    <property type="evidence" value="ECO:0007669"/>
    <property type="project" value="UniProtKB-EC"/>
</dbReference>
<comment type="similarity">
    <text evidence="3">Belongs to the CofD family.</text>
</comment>
<dbReference type="PANTHER" id="PTHR43007">
    <property type="entry name" value="2-PHOSPHO-L-LACTATE TRANSFERASE"/>
    <property type="match status" value="1"/>
</dbReference>
<dbReference type="Gene3D" id="3.40.50.10680">
    <property type="entry name" value="CofD-like domains"/>
    <property type="match status" value="1"/>
</dbReference>
<dbReference type="PANTHER" id="PTHR43007:SF1">
    <property type="entry name" value="2-PHOSPHO-L-LACTATE TRANSFERASE"/>
    <property type="match status" value="1"/>
</dbReference>
<comment type="function">
    <text evidence="3">Catalyzes the transfer of the 2-phospholactate moiety from (2S)-lactyl-2-diphospho-5'-guanosine to 7,8-didemethyl-8-hydroxy-5-deazariboflavin (FO) with the formation of oxidized coenzyme F420-0 and GMP.</text>
</comment>
<name>A0A811TGC1_9EURY</name>